<evidence type="ECO:0000256" key="1">
    <source>
        <dbReference type="ARBA" id="ARBA00022553"/>
    </source>
</evidence>
<dbReference type="SUPFAM" id="SSF52172">
    <property type="entry name" value="CheY-like"/>
    <property type="match status" value="1"/>
</dbReference>
<dbReference type="PATRIC" id="fig|42253.5.peg.3217"/>
<dbReference type="RefSeq" id="WP_053380633.1">
    <property type="nucleotide sequence ID" value="NZ_CP011801.1"/>
</dbReference>
<dbReference type="InterPro" id="IPR011006">
    <property type="entry name" value="CheY-like_superfamily"/>
</dbReference>
<sequence>MMATILAVDDDAKIRGLLATLLARKGHHVLTANHGQQGIDLFRRERPQATILDFEMPEMDGLAVLKEIRAIDPLAPVIMLTGAGTEEREARARALGVTDFLAKGFSLHELGAALKKVLPSSEPNQPLSGRRA</sequence>
<organism evidence="5 6">
    <name type="scientific">Nitrospira moscoviensis</name>
    <dbReference type="NCBI Taxonomy" id="42253"/>
    <lineage>
        <taxon>Bacteria</taxon>
        <taxon>Pseudomonadati</taxon>
        <taxon>Nitrospirota</taxon>
        <taxon>Nitrospiria</taxon>
        <taxon>Nitrospirales</taxon>
        <taxon>Nitrospiraceae</taxon>
        <taxon>Nitrospira</taxon>
    </lineage>
</organism>
<protein>
    <submittedName>
        <fullName evidence="5">Two-component response regulator</fullName>
    </submittedName>
</protein>
<dbReference type="OrthoDB" id="9790669at2"/>
<dbReference type="Pfam" id="PF00072">
    <property type="entry name" value="Response_reg"/>
    <property type="match status" value="1"/>
</dbReference>
<dbReference type="PANTHER" id="PTHR44591:SF14">
    <property type="entry name" value="PROTEIN PILG"/>
    <property type="match status" value="1"/>
</dbReference>
<dbReference type="GO" id="GO:0000160">
    <property type="term" value="P:phosphorelay signal transduction system"/>
    <property type="evidence" value="ECO:0007669"/>
    <property type="project" value="UniProtKB-KW"/>
</dbReference>
<keyword evidence="1 3" id="KW-0597">Phosphoprotein</keyword>
<keyword evidence="2" id="KW-0902">Two-component regulatory system</keyword>
<dbReference type="PANTHER" id="PTHR44591">
    <property type="entry name" value="STRESS RESPONSE REGULATOR PROTEIN 1"/>
    <property type="match status" value="1"/>
</dbReference>
<dbReference type="InterPro" id="IPR001789">
    <property type="entry name" value="Sig_transdc_resp-reg_receiver"/>
</dbReference>
<name>A0A0K2GFM9_NITMO</name>
<gene>
    <name evidence="5" type="ORF">NITMOv2_3264</name>
</gene>
<proteinExistence type="predicted"/>
<feature type="domain" description="Response regulatory" evidence="4">
    <location>
        <begin position="4"/>
        <end position="118"/>
    </location>
</feature>
<evidence type="ECO:0000259" key="4">
    <source>
        <dbReference type="PROSITE" id="PS50110"/>
    </source>
</evidence>
<evidence type="ECO:0000313" key="5">
    <source>
        <dbReference type="EMBL" id="ALA59659.1"/>
    </source>
</evidence>
<dbReference type="STRING" id="42253.NITMOv2_3264"/>
<evidence type="ECO:0000256" key="2">
    <source>
        <dbReference type="ARBA" id="ARBA00023012"/>
    </source>
</evidence>
<dbReference type="Proteomes" id="UP000069205">
    <property type="component" value="Chromosome"/>
</dbReference>
<evidence type="ECO:0000256" key="3">
    <source>
        <dbReference type="PROSITE-ProRule" id="PRU00169"/>
    </source>
</evidence>
<feature type="modified residue" description="4-aspartylphosphate" evidence="3">
    <location>
        <position position="53"/>
    </location>
</feature>
<dbReference type="PROSITE" id="PS50110">
    <property type="entry name" value="RESPONSE_REGULATORY"/>
    <property type="match status" value="1"/>
</dbReference>
<evidence type="ECO:0000313" key="6">
    <source>
        <dbReference type="Proteomes" id="UP000069205"/>
    </source>
</evidence>
<dbReference type="SMART" id="SM00448">
    <property type="entry name" value="REC"/>
    <property type="match status" value="1"/>
</dbReference>
<reference evidence="5 6" key="1">
    <citation type="journal article" date="2015" name="Proc. Natl. Acad. Sci. U.S.A.">
        <title>Expanded metabolic versatility of ubiquitous nitrite-oxidizing bacteria from the genus Nitrospira.</title>
        <authorList>
            <person name="Koch H."/>
            <person name="Lucker S."/>
            <person name="Albertsen M."/>
            <person name="Kitzinger K."/>
            <person name="Herbold C."/>
            <person name="Spieck E."/>
            <person name="Nielsen P.H."/>
            <person name="Wagner M."/>
            <person name="Daims H."/>
        </authorList>
    </citation>
    <scope>NUCLEOTIDE SEQUENCE [LARGE SCALE GENOMIC DNA]</scope>
    <source>
        <strain evidence="5 6">NSP M-1</strain>
    </source>
</reference>
<dbReference type="AlphaFoldDB" id="A0A0K2GFM9"/>
<dbReference type="KEGG" id="nmv:NITMOv2_3264"/>
<keyword evidence="6" id="KW-1185">Reference proteome</keyword>
<dbReference type="EMBL" id="CP011801">
    <property type="protein sequence ID" value="ALA59659.1"/>
    <property type="molecule type" value="Genomic_DNA"/>
</dbReference>
<dbReference type="InterPro" id="IPR050595">
    <property type="entry name" value="Bact_response_regulator"/>
</dbReference>
<accession>A0A0K2GFM9</accession>
<dbReference type="Gene3D" id="3.40.50.2300">
    <property type="match status" value="1"/>
</dbReference>